<dbReference type="InterPro" id="IPR005119">
    <property type="entry name" value="LysR_subst-bd"/>
</dbReference>
<keyword evidence="4" id="KW-0010">Activator</keyword>
<accession>A0A849K762</accession>
<dbReference type="Gene3D" id="3.40.190.10">
    <property type="entry name" value="Periplasmic binding protein-like II"/>
    <property type="match status" value="2"/>
</dbReference>
<dbReference type="GO" id="GO:2000142">
    <property type="term" value="P:regulation of DNA-templated transcription initiation"/>
    <property type="evidence" value="ECO:0007669"/>
    <property type="project" value="TreeGrafter"/>
</dbReference>
<dbReference type="FunFam" id="1.10.10.10:FF:000001">
    <property type="entry name" value="LysR family transcriptional regulator"/>
    <property type="match status" value="1"/>
</dbReference>
<reference evidence="7 8" key="1">
    <citation type="submission" date="2020-05" db="EMBL/GenBank/DDBJ databases">
        <authorList>
            <person name="Khan S.A."/>
            <person name="Jeon C.O."/>
            <person name="Chun B.H."/>
        </authorList>
    </citation>
    <scope>NUCLEOTIDE SEQUENCE [LARGE SCALE GENOMIC DNA]</scope>
    <source>
        <strain evidence="7 8">B156</strain>
    </source>
</reference>
<dbReference type="InterPro" id="IPR000847">
    <property type="entry name" value="LysR_HTH_N"/>
</dbReference>
<dbReference type="InterPro" id="IPR036390">
    <property type="entry name" value="WH_DNA-bd_sf"/>
</dbReference>
<dbReference type="RefSeq" id="WP_171558517.1">
    <property type="nucleotide sequence ID" value="NZ_JABFCS010000001.1"/>
</dbReference>
<evidence type="ECO:0000256" key="4">
    <source>
        <dbReference type="ARBA" id="ARBA00023159"/>
    </source>
</evidence>
<dbReference type="EMBL" id="JABFCS010000001">
    <property type="protein sequence ID" value="NNU43370.1"/>
    <property type="molecule type" value="Genomic_DNA"/>
</dbReference>
<dbReference type="AlphaFoldDB" id="A0A849K762"/>
<dbReference type="GO" id="GO:0003700">
    <property type="term" value="F:DNA-binding transcription factor activity"/>
    <property type="evidence" value="ECO:0007669"/>
    <property type="project" value="InterPro"/>
</dbReference>
<dbReference type="Pfam" id="PF03466">
    <property type="entry name" value="LysR_substrate"/>
    <property type="match status" value="1"/>
</dbReference>
<keyword evidence="2" id="KW-0805">Transcription regulation</keyword>
<name>A0A849K762_9BURK</name>
<evidence type="ECO:0000256" key="2">
    <source>
        <dbReference type="ARBA" id="ARBA00023015"/>
    </source>
</evidence>
<reference evidence="7 8" key="2">
    <citation type="submission" date="2020-06" db="EMBL/GenBank/DDBJ databases">
        <title>Ramlibacter rhizophilus sp. nov., isolated from rhizosphere soil of national flower Mugunghwa from South Korea.</title>
        <authorList>
            <person name="Zheng-Fei Y."/>
            <person name="Huan T."/>
        </authorList>
    </citation>
    <scope>NUCLEOTIDE SEQUENCE [LARGE SCALE GENOMIC DNA]</scope>
    <source>
        <strain evidence="7 8">B156</strain>
    </source>
</reference>
<dbReference type="GO" id="GO:0003677">
    <property type="term" value="F:DNA binding"/>
    <property type="evidence" value="ECO:0007669"/>
    <property type="project" value="UniProtKB-KW"/>
</dbReference>
<dbReference type="SUPFAM" id="SSF53850">
    <property type="entry name" value="Periplasmic binding protein-like II"/>
    <property type="match status" value="1"/>
</dbReference>
<evidence type="ECO:0000313" key="8">
    <source>
        <dbReference type="Proteomes" id="UP000552954"/>
    </source>
</evidence>
<dbReference type="PROSITE" id="PS50931">
    <property type="entry name" value="HTH_LYSR"/>
    <property type="match status" value="1"/>
</dbReference>
<dbReference type="Pfam" id="PF00126">
    <property type="entry name" value="HTH_1"/>
    <property type="match status" value="1"/>
</dbReference>
<gene>
    <name evidence="7" type="ORF">HK415_09695</name>
</gene>
<evidence type="ECO:0000259" key="6">
    <source>
        <dbReference type="PROSITE" id="PS50931"/>
    </source>
</evidence>
<evidence type="ECO:0000313" key="7">
    <source>
        <dbReference type="EMBL" id="NNU43370.1"/>
    </source>
</evidence>
<keyword evidence="3" id="KW-0238">DNA-binding</keyword>
<organism evidence="7 8">
    <name type="scientific">Ramlibacter montanisoli</name>
    <dbReference type="NCBI Taxonomy" id="2732512"/>
    <lineage>
        <taxon>Bacteria</taxon>
        <taxon>Pseudomonadati</taxon>
        <taxon>Pseudomonadota</taxon>
        <taxon>Betaproteobacteria</taxon>
        <taxon>Burkholderiales</taxon>
        <taxon>Comamonadaceae</taxon>
        <taxon>Ramlibacter</taxon>
    </lineage>
</organism>
<dbReference type="Proteomes" id="UP000552954">
    <property type="component" value="Unassembled WGS sequence"/>
</dbReference>
<evidence type="ECO:0000256" key="5">
    <source>
        <dbReference type="ARBA" id="ARBA00023163"/>
    </source>
</evidence>
<protein>
    <submittedName>
        <fullName evidence="7">LysR family transcriptional regulator</fullName>
    </submittedName>
</protein>
<sequence>MNLKQLQSFVHVAEQGSLARAGAATDLAESLISRHVAALEAEWGDRLFERTGRGMALSEFGRRMLPEVRAALEQVGRLETVARDSAGVPTGTVHVGVLPSLAPQLLPLLFADLRAGAPGVTLHAAEGFSGNLDEQLAGGRLDLAVINRYGPASARNEEVLGTADTWLIGKAGSPLLKEDGVPFKALAGVPLVLPSTPNGLRVTLDQLSRRHGIQLDIVMEVDSSGSMKDVALSGHAYTLLPLMAVKDELARGTLGAARVVKPGIRRTIALALTTQRPLSRAARHVASRIRALAPRLVG</sequence>
<keyword evidence="5" id="KW-0804">Transcription</keyword>
<feature type="domain" description="HTH lysR-type" evidence="6">
    <location>
        <begin position="1"/>
        <end position="58"/>
    </location>
</feature>
<comment type="similarity">
    <text evidence="1">Belongs to the LysR transcriptional regulatory family.</text>
</comment>
<evidence type="ECO:0000256" key="1">
    <source>
        <dbReference type="ARBA" id="ARBA00009437"/>
    </source>
</evidence>
<keyword evidence="8" id="KW-1185">Reference proteome</keyword>
<dbReference type="PANTHER" id="PTHR30293">
    <property type="entry name" value="TRANSCRIPTIONAL REGULATORY PROTEIN NAC-RELATED"/>
    <property type="match status" value="1"/>
</dbReference>
<dbReference type="InterPro" id="IPR036388">
    <property type="entry name" value="WH-like_DNA-bd_sf"/>
</dbReference>
<proteinExistence type="inferred from homology"/>
<dbReference type="PANTHER" id="PTHR30293:SF0">
    <property type="entry name" value="NITROGEN ASSIMILATION REGULATORY PROTEIN NAC"/>
    <property type="match status" value="1"/>
</dbReference>
<dbReference type="Gene3D" id="1.10.10.10">
    <property type="entry name" value="Winged helix-like DNA-binding domain superfamily/Winged helix DNA-binding domain"/>
    <property type="match status" value="1"/>
</dbReference>
<comment type="caution">
    <text evidence="7">The sequence shown here is derived from an EMBL/GenBank/DDBJ whole genome shotgun (WGS) entry which is preliminary data.</text>
</comment>
<dbReference type="SUPFAM" id="SSF46785">
    <property type="entry name" value="Winged helix' DNA-binding domain"/>
    <property type="match status" value="1"/>
</dbReference>
<evidence type="ECO:0000256" key="3">
    <source>
        <dbReference type="ARBA" id="ARBA00023125"/>
    </source>
</evidence>